<dbReference type="OrthoDB" id="10060618at2759"/>
<dbReference type="Proteomes" id="UP000792457">
    <property type="component" value="Unassembled WGS sequence"/>
</dbReference>
<name>A0A8K0KM95_LADFU</name>
<reference evidence="1" key="1">
    <citation type="submission" date="2013-04" db="EMBL/GenBank/DDBJ databases">
        <authorList>
            <person name="Qu J."/>
            <person name="Murali S.C."/>
            <person name="Bandaranaike D."/>
            <person name="Bellair M."/>
            <person name="Blankenburg K."/>
            <person name="Chao H."/>
            <person name="Dinh H."/>
            <person name="Doddapaneni H."/>
            <person name="Downs B."/>
            <person name="Dugan-Rocha S."/>
            <person name="Elkadiri S."/>
            <person name="Gnanaolivu R.D."/>
            <person name="Hernandez B."/>
            <person name="Javaid M."/>
            <person name="Jayaseelan J.C."/>
            <person name="Lee S."/>
            <person name="Li M."/>
            <person name="Ming W."/>
            <person name="Munidasa M."/>
            <person name="Muniz J."/>
            <person name="Nguyen L."/>
            <person name="Ongeri F."/>
            <person name="Osuji N."/>
            <person name="Pu L.-L."/>
            <person name="Puazo M."/>
            <person name="Qu C."/>
            <person name="Quiroz J."/>
            <person name="Raj R."/>
            <person name="Weissenberger G."/>
            <person name="Xin Y."/>
            <person name="Zou X."/>
            <person name="Han Y."/>
            <person name="Richards S."/>
            <person name="Worley K."/>
            <person name="Muzny D."/>
            <person name="Gibbs R."/>
        </authorList>
    </citation>
    <scope>NUCLEOTIDE SEQUENCE</scope>
    <source>
        <strain evidence="1">Sampled in the wild</strain>
    </source>
</reference>
<evidence type="ECO:0000313" key="1">
    <source>
        <dbReference type="EMBL" id="KAG8237430.1"/>
    </source>
</evidence>
<keyword evidence="2" id="KW-1185">Reference proteome</keyword>
<proteinExistence type="predicted"/>
<accession>A0A8K0KM95</accession>
<sequence length="100" mass="11071">MSPKGIHCGIAVANITSCVFNEGNVTSLKVMQVMGVKFGKNAYSWAILEDVGRLSCAEYVAMSSMKEGRAACKERKMEEVEHLLSKKENFMVQALMIYCV</sequence>
<evidence type="ECO:0000313" key="2">
    <source>
        <dbReference type="Proteomes" id="UP000792457"/>
    </source>
</evidence>
<dbReference type="EMBL" id="KZ309170">
    <property type="protein sequence ID" value="KAG8237430.1"/>
    <property type="molecule type" value="Genomic_DNA"/>
</dbReference>
<protein>
    <submittedName>
        <fullName evidence="1">Uncharacterized protein</fullName>
    </submittedName>
</protein>
<reference evidence="1" key="2">
    <citation type="submission" date="2017-10" db="EMBL/GenBank/DDBJ databases">
        <title>Ladona fulva Genome sequencing and assembly.</title>
        <authorList>
            <person name="Murali S."/>
            <person name="Richards S."/>
            <person name="Bandaranaike D."/>
            <person name="Bellair M."/>
            <person name="Blankenburg K."/>
            <person name="Chao H."/>
            <person name="Dinh H."/>
            <person name="Doddapaneni H."/>
            <person name="Dugan-Rocha S."/>
            <person name="Elkadiri S."/>
            <person name="Gnanaolivu R."/>
            <person name="Hernandez B."/>
            <person name="Skinner E."/>
            <person name="Javaid M."/>
            <person name="Lee S."/>
            <person name="Li M."/>
            <person name="Ming W."/>
            <person name="Munidasa M."/>
            <person name="Muniz J."/>
            <person name="Nguyen L."/>
            <person name="Hughes D."/>
            <person name="Osuji N."/>
            <person name="Pu L.-L."/>
            <person name="Puazo M."/>
            <person name="Qu C."/>
            <person name="Quiroz J."/>
            <person name="Raj R."/>
            <person name="Weissenberger G."/>
            <person name="Xin Y."/>
            <person name="Zou X."/>
            <person name="Han Y."/>
            <person name="Worley K."/>
            <person name="Muzny D."/>
            <person name="Gibbs R."/>
        </authorList>
    </citation>
    <scope>NUCLEOTIDE SEQUENCE</scope>
    <source>
        <strain evidence="1">Sampled in the wild</strain>
    </source>
</reference>
<dbReference type="AlphaFoldDB" id="A0A8K0KM95"/>
<organism evidence="1 2">
    <name type="scientific">Ladona fulva</name>
    <name type="common">Scarce chaser dragonfly</name>
    <name type="synonym">Libellula fulva</name>
    <dbReference type="NCBI Taxonomy" id="123851"/>
    <lineage>
        <taxon>Eukaryota</taxon>
        <taxon>Metazoa</taxon>
        <taxon>Ecdysozoa</taxon>
        <taxon>Arthropoda</taxon>
        <taxon>Hexapoda</taxon>
        <taxon>Insecta</taxon>
        <taxon>Pterygota</taxon>
        <taxon>Palaeoptera</taxon>
        <taxon>Odonata</taxon>
        <taxon>Epiprocta</taxon>
        <taxon>Anisoptera</taxon>
        <taxon>Libelluloidea</taxon>
        <taxon>Libellulidae</taxon>
        <taxon>Ladona</taxon>
    </lineage>
</organism>
<comment type="caution">
    <text evidence="1">The sequence shown here is derived from an EMBL/GenBank/DDBJ whole genome shotgun (WGS) entry which is preliminary data.</text>
</comment>
<gene>
    <name evidence="1" type="ORF">J437_LFUL016241</name>
</gene>